<dbReference type="Pfam" id="PF05970">
    <property type="entry name" value="PIF1"/>
    <property type="match status" value="1"/>
</dbReference>
<dbReference type="AlphaFoldDB" id="A0AAD7MGZ6"/>
<keyword evidence="1" id="KW-0347">Helicase</keyword>
<dbReference type="PANTHER" id="PTHR47642">
    <property type="entry name" value="ATP-DEPENDENT DNA HELICASE"/>
    <property type="match status" value="1"/>
</dbReference>
<evidence type="ECO:0000313" key="4">
    <source>
        <dbReference type="Proteomes" id="UP001215598"/>
    </source>
</evidence>
<dbReference type="Proteomes" id="UP001215598">
    <property type="component" value="Unassembled WGS sequence"/>
</dbReference>
<dbReference type="InterPro" id="IPR027417">
    <property type="entry name" value="P-loop_NTPase"/>
</dbReference>
<keyword evidence="1" id="KW-0227">DNA damage</keyword>
<proteinExistence type="inferred from homology"/>
<dbReference type="EC" id="5.6.2.3" evidence="1"/>
<sequence length="138" mass="15393">PDIPSIVKSFGLNKEQARAFSIVAQHSLEPQPQKPLRMYLGGPGGTGKSRVIDALQEFFLSRTEERRFRLSSYTGVAARNISGMTLHSALMISDYTKSALSAKAKRELMSMWEGVDYLFIDEISMVGCQFLYDVSHAL</sequence>
<evidence type="ECO:0000313" key="3">
    <source>
        <dbReference type="EMBL" id="KAJ7715809.1"/>
    </source>
</evidence>
<keyword evidence="1" id="KW-0547">Nucleotide-binding</keyword>
<dbReference type="GO" id="GO:0006281">
    <property type="term" value="P:DNA repair"/>
    <property type="evidence" value="ECO:0007669"/>
    <property type="project" value="UniProtKB-KW"/>
</dbReference>
<feature type="domain" description="DNA helicase Pif1-like DEAD-box helicase" evidence="2">
    <location>
        <begin position="12"/>
        <end position="128"/>
    </location>
</feature>
<dbReference type="EMBL" id="JARKIB010000301">
    <property type="protein sequence ID" value="KAJ7715809.1"/>
    <property type="molecule type" value="Genomic_DNA"/>
</dbReference>
<keyword evidence="1" id="KW-0233">DNA recombination</keyword>
<dbReference type="GO" id="GO:0005524">
    <property type="term" value="F:ATP binding"/>
    <property type="evidence" value="ECO:0007669"/>
    <property type="project" value="UniProtKB-KW"/>
</dbReference>
<dbReference type="GO" id="GO:0016787">
    <property type="term" value="F:hydrolase activity"/>
    <property type="evidence" value="ECO:0007669"/>
    <property type="project" value="UniProtKB-KW"/>
</dbReference>
<dbReference type="InterPro" id="IPR010285">
    <property type="entry name" value="DNA_helicase_pif1-like_DEAD"/>
</dbReference>
<keyword evidence="1" id="KW-0234">DNA repair</keyword>
<feature type="non-terminal residue" evidence="3">
    <location>
        <position position="138"/>
    </location>
</feature>
<gene>
    <name evidence="3" type="ORF">B0H16DRAFT_1212630</name>
</gene>
<organism evidence="3 4">
    <name type="scientific">Mycena metata</name>
    <dbReference type="NCBI Taxonomy" id="1033252"/>
    <lineage>
        <taxon>Eukaryota</taxon>
        <taxon>Fungi</taxon>
        <taxon>Dikarya</taxon>
        <taxon>Basidiomycota</taxon>
        <taxon>Agaricomycotina</taxon>
        <taxon>Agaricomycetes</taxon>
        <taxon>Agaricomycetidae</taxon>
        <taxon>Agaricales</taxon>
        <taxon>Marasmiineae</taxon>
        <taxon>Mycenaceae</taxon>
        <taxon>Mycena</taxon>
    </lineage>
</organism>
<dbReference type="GO" id="GO:0000723">
    <property type="term" value="P:telomere maintenance"/>
    <property type="evidence" value="ECO:0007669"/>
    <property type="project" value="InterPro"/>
</dbReference>
<keyword evidence="1" id="KW-0067">ATP-binding</keyword>
<feature type="non-terminal residue" evidence="3">
    <location>
        <position position="1"/>
    </location>
</feature>
<dbReference type="SUPFAM" id="SSF52540">
    <property type="entry name" value="P-loop containing nucleoside triphosphate hydrolases"/>
    <property type="match status" value="1"/>
</dbReference>
<keyword evidence="1" id="KW-0378">Hydrolase</keyword>
<evidence type="ECO:0000259" key="2">
    <source>
        <dbReference type="Pfam" id="PF05970"/>
    </source>
</evidence>
<dbReference type="Gene3D" id="3.40.50.300">
    <property type="entry name" value="P-loop containing nucleotide triphosphate hydrolases"/>
    <property type="match status" value="1"/>
</dbReference>
<dbReference type="GO" id="GO:0043139">
    <property type="term" value="F:5'-3' DNA helicase activity"/>
    <property type="evidence" value="ECO:0007669"/>
    <property type="project" value="UniProtKB-EC"/>
</dbReference>
<dbReference type="InterPro" id="IPR051055">
    <property type="entry name" value="PIF1_helicase"/>
</dbReference>
<reference evidence="3" key="1">
    <citation type="submission" date="2023-03" db="EMBL/GenBank/DDBJ databases">
        <title>Massive genome expansion in bonnet fungi (Mycena s.s.) driven by repeated elements and novel gene families across ecological guilds.</title>
        <authorList>
            <consortium name="Lawrence Berkeley National Laboratory"/>
            <person name="Harder C.B."/>
            <person name="Miyauchi S."/>
            <person name="Viragh M."/>
            <person name="Kuo A."/>
            <person name="Thoen E."/>
            <person name="Andreopoulos B."/>
            <person name="Lu D."/>
            <person name="Skrede I."/>
            <person name="Drula E."/>
            <person name="Henrissat B."/>
            <person name="Morin E."/>
            <person name="Kohler A."/>
            <person name="Barry K."/>
            <person name="LaButti K."/>
            <person name="Morin E."/>
            <person name="Salamov A."/>
            <person name="Lipzen A."/>
            <person name="Mereny Z."/>
            <person name="Hegedus B."/>
            <person name="Baldrian P."/>
            <person name="Stursova M."/>
            <person name="Weitz H."/>
            <person name="Taylor A."/>
            <person name="Grigoriev I.V."/>
            <person name="Nagy L.G."/>
            <person name="Martin F."/>
            <person name="Kauserud H."/>
        </authorList>
    </citation>
    <scope>NUCLEOTIDE SEQUENCE</scope>
    <source>
        <strain evidence="3">CBHHK182m</strain>
    </source>
</reference>
<dbReference type="GO" id="GO:0006310">
    <property type="term" value="P:DNA recombination"/>
    <property type="evidence" value="ECO:0007669"/>
    <property type="project" value="UniProtKB-KW"/>
</dbReference>
<accession>A0AAD7MGZ6</accession>
<comment type="caution">
    <text evidence="3">The sequence shown here is derived from an EMBL/GenBank/DDBJ whole genome shotgun (WGS) entry which is preliminary data.</text>
</comment>
<comment type="cofactor">
    <cofactor evidence="1">
        <name>Mg(2+)</name>
        <dbReference type="ChEBI" id="CHEBI:18420"/>
    </cofactor>
</comment>
<evidence type="ECO:0000256" key="1">
    <source>
        <dbReference type="RuleBase" id="RU363044"/>
    </source>
</evidence>
<keyword evidence="4" id="KW-1185">Reference proteome</keyword>
<comment type="catalytic activity">
    <reaction evidence="1">
        <text>ATP + H2O = ADP + phosphate + H(+)</text>
        <dbReference type="Rhea" id="RHEA:13065"/>
        <dbReference type="ChEBI" id="CHEBI:15377"/>
        <dbReference type="ChEBI" id="CHEBI:15378"/>
        <dbReference type="ChEBI" id="CHEBI:30616"/>
        <dbReference type="ChEBI" id="CHEBI:43474"/>
        <dbReference type="ChEBI" id="CHEBI:456216"/>
        <dbReference type="EC" id="5.6.2.3"/>
    </reaction>
</comment>
<protein>
    <recommendedName>
        <fullName evidence="1">ATP-dependent DNA helicase</fullName>
        <ecNumber evidence="1">5.6.2.3</ecNumber>
    </recommendedName>
</protein>
<name>A0AAD7MGZ6_9AGAR</name>
<comment type="similarity">
    <text evidence="1">Belongs to the helicase family.</text>
</comment>